<reference evidence="1 2" key="1">
    <citation type="journal article" date="2016" name="Nat. Biotechnol.">
        <title>Measurement of bacterial replication rates in microbial communities.</title>
        <authorList>
            <person name="Brown C.T."/>
            <person name="Olm M.R."/>
            <person name="Thomas B.C."/>
            <person name="Banfield J.F."/>
        </authorList>
    </citation>
    <scope>NUCLEOTIDE SEQUENCE [LARGE SCALE GENOMIC DNA]</scope>
    <source>
        <strain evidence="1">CAG:67_53_122</strain>
    </source>
</reference>
<proteinExistence type="predicted"/>
<dbReference type="STRING" id="28117.BHV66_05075"/>
<dbReference type="RefSeq" id="WP_022460188.1">
    <property type="nucleotide sequence ID" value="NZ_BAAFLA010000012.1"/>
</dbReference>
<dbReference type="AlphaFoldDB" id="A0A1Q6F7A4"/>
<organism evidence="1 2">
    <name type="scientific">Alistipes putredinis</name>
    <dbReference type="NCBI Taxonomy" id="28117"/>
    <lineage>
        <taxon>Bacteria</taxon>
        <taxon>Pseudomonadati</taxon>
        <taxon>Bacteroidota</taxon>
        <taxon>Bacteroidia</taxon>
        <taxon>Bacteroidales</taxon>
        <taxon>Rikenellaceae</taxon>
        <taxon>Alistipes</taxon>
    </lineage>
</organism>
<comment type="caution">
    <text evidence="1">The sequence shown here is derived from an EMBL/GenBank/DDBJ whole genome shotgun (WGS) entry which is preliminary data.</text>
</comment>
<dbReference type="EMBL" id="MNQH01000025">
    <property type="protein sequence ID" value="OKY94716.1"/>
    <property type="molecule type" value="Genomic_DNA"/>
</dbReference>
<evidence type="ECO:0000313" key="1">
    <source>
        <dbReference type="EMBL" id="OKY94716.1"/>
    </source>
</evidence>
<sequence length="356" mass="40878">MRNLLVFFVCLAGIYSSYAQQRIDALEFVKNAPWDLTESEIDEKYKENSFELADSLKVSLAASSGGNLNFANKFLDEFCIGKYNGFTLYTINEETRKPDMFFTYIHPEQIANTDETELLRYMDSLLYVRLGEPDHKQDDYSDDNGNFVMRLWAKGTDLTVVITASLMKIVESPETPLMYFVSVAKADDGSNDFRNARWGDSMSQIVEKEGRKNEWTGQILNPNVYSFSSSVANKLCDVLYFFTSDDKLVRAKYYFTNISVDGCISDYKELVSLLSEKYGVPGESVHWSDPSYARYRTEEGYEVYSGHLSYWAYWSPSFRTEIVISLRGEDGLINLAIEYSSCMHEQEAKEDRLRGL</sequence>
<evidence type="ECO:0000313" key="2">
    <source>
        <dbReference type="Proteomes" id="UP000187417"/>
    </source>
</evidence>
<gene>
    <name evidence="1" type="ORF">BHV66_05075</name>
</gene>
<accession>A0A1Q6F7A4</accession>
<dbReference type="Proteomes" id="UP000187417">
    <property type="component" value="Unassembled WGS sequence"/>
</dbReference>
<protein>
    <submittedName>
        <fullName evidence="1">Uncharacterized protein</fullName>
    </submittedName>
</protein>
<name>A0A1Q6F7A4_9BACT</name>